<dbReference type="AlphaFoldDB" id="A0A1R4GZH6"/>
<dbReference type="Proteomes" id="UP000195442">
    <property type="component" value="Unassembled WGS sequence"/>
</dbReference>
<organism evidence="2 3">
    <name type="scientific">Crenothrix polyspora</name>
    <dbReference type="NCBI Taxonomy" id="360316"/>
    <lineage>
        <taxon>Bacteria</taxon>
        <taxon>Pseudomonadati</taxon>
        <taxon>Pseudomonadota</taxon>
        <taxon>Gammaproteobacteria</taxon>
        <taxon>Methylococcales</taxon>
        <taxon>Crenotrichaceae</taxon>
        <taxon>Crenothrix</taxon>
    </lineage>
</organism>
<evidence type="ECO:0000256" key="1">
    <source>
        <dbReference type="SAM" id="MobiDB-lite"/>
    </source>
</evidence>
<accession>A0A1R4GZH6</accession>
<proteinExistence type="predicted"/>
<keyword evidence="3" id="KW-1185">Reference proteome</keyword>
<evidence type="ECO:0000313" key="2">
    <source>
        <dbReference type="EMBL" id="SJM88989.1"/>
    </source>
</evidence>
<gene>
    <name evidence="2" type="ORF">CRENPOLYSF2_100011</name>
</gene>
<sequence length="67" mass="7374">MIEKGRYLNYAQEDIMKTISQLLLLLTAVVTLTACVDSDGGKMQGGTQADKVTGYKHGQNKENNQNQ</sequence>
<evidence type="ECO:0000313" key="3">
    <source>
        <dbReference type="Proteomes" id="UP000195442"/>
    </source>
</evidence>
<reference evidence="3" key="1">
    <citation type="submission" date="2017-02" db="EMBL/GenBank/DDBJ databases">
        <authorList>
            <person name="Daims H."/>
        </authorList>
    </citation>
    <scope>NUCLEOTIDE SEQUENCE [LARGE SCALE GENOMIC DNA]</scope>
</reference>
<protein>
    <submittedName>
        <fullName evidence="2">Lysis protein for colicins E2 and E3 (Modular protein)</fullName>
    </submittedName>
</protein>
<dbReference type="PROSITE" id="PS51257">
    <property type="entry name" value="PROKAR_LIPOPROTEIN"/>
    <property type="match status" value="1"/>
</dbReference>
<feature type="region of interest" description="Disordered" evidence="1">
    <location>
        <begin position="37"/>
        <end position="67"/>
    </location>
</feature>
<dbReference type="EMBL" id="FUKJ01000002">
    <property type="protein sequence ID" value="SJM88989.1"/>
    <property type="molecule type" value="Genomic_DNA"/>
</dbReference>
<name>A0A1R4GZH6_9GAMM</name>